<dbReference type="Pfam" id="PF10112">
    <property type="entry name" value="Halogen_Hydrol"/>
    <property type="match status" value="1"/>
</dbReference>
<keyword evidence="2" id="KW-0812">Transmembrane</keyword>
<feature type="transmembrane region" description="Helical" evidence="2">
    <location>
        <begin position="115"/>
        <end position="132"/>
    </location>
</feature>
<keyword evidence="4" id="KW-1185">Reference proteome</keyword>
<organism evidence="3 4">
    <name type="scientific">Xenorhabdus hominickii</name>
    <dbReference type="NCBI Taxonomy" id="351679"/>
    <lineage>
        <taxon>Bacteria</taxon>
        <taxon>Pseudomonadati</taxon>
        <taxon>Pseudomonadota</taxon>
        <taxon>Gammaproteobacteria</taxon>
        <taxon>Enterobacterales</taxon>
        <taxon>Morganellaceae</taxon>
        <taxon>Xenorhabdus</taxon>
    </lineage>
</organism>
<feature type="region of interest" description="Disordered" evidence="1">
    <location>
        <begin position="163"/>
        <end position="201"/>
    </location>
</feature>
<evidence type="ECO:0000313" key="3">
    <source>
        <dbReference type="EMBL" id="AOM41403.1"/>
    </source>
</evidence>
<evidence type="ECO:0000256" key="1">
    <source>
        <dbReference type="SAM" id="MobiDB-lite"/>
    </source>
</evidence>
<gene>
    <name evidence="3" type="ORF">A9255_12905</name>
</gene>
<dbReference type="EMBL" id="CP016176">
    <property type="protein sequence ID" value="AOM41403.1"/>
    <property type="molecule type" value="Genomic_DNA"/>
</dbReference>
<keyword evidence="2" id="KW-1133">Transmembrane helix</keyword>
<feature type="compositionally biased region" description="Basic and acidic residues" evidence="1">
    <location>
        <begin position="163"/>
        <end position="176"/>
    </location>
</feature>
<name>A0ABN4S867_XENHO</name>
<feature type="transmembrane region" description="Helical" evidence="2">
    <location>
        <begin position="43"/>
        <end position="61"/>
    </location>
</feature>
<feature type="transmembrane region" description="Helical" evidence="2">
    <location>
        <begin position="12"/>
        <end position="31"/>
    </location>
</feature>
<accession>A0ABN4S867</accession>
<reference evidence="3 4" key="1">
    <citation type="submission" date="2016-06" db="EMBL/GenBank/DDBJ databases">
        <title>Bacterial characters and pathogenicity of Xenorhabdus hominickii from an entomopathogenic nematode, Steinernema monticolum.</title>
        <authorList>
            <person name="Park Y."/>
            <person name="Kim Y."/>
        </authorList>
    </citation>
    <scope>NUCLEOTIDE SEQUENCE [LARGE SCALE GENOMIC DNA]</scope>
    <source>
        <strain evidence="3 4">ANU1</strain>
    </source>
</reference>
<feature type="transmembrane region" description="Helical" evidence="2">
    <location>
        <begin position="73"/>
        <end position="103"/>
    </location>
</feature>
<keyword evidence="2" id="KW-0472">Membrane</keyword>
<protein>
    <recommendedName>
        <fullName evidence="5">5-bromo-4-chloroindolyl phosphate hydrolysis protein</fullName>
    </recommendedName>
</protein>
<evidence type="ECO:0000313" key="4">
    <source>
        <dbReference type="Proteomes" id="UP000094600"/>
    </source>
</evidence>
<evidence type="ECO:0000256" key="2">
    <source>
        <dbReference type="SAM" id="Phobius"/>
    </source>
</evidence>
<dbReference type="InterPro" id="IPR018770">
    <property type="entry name" value="ChloroindolylP_hydrolase"/>
</dbReference>
<feature type="transmembrane region" description="Helical" evidence="2">
    <location>
        <begin position="138"/>
        <end position="155"/>
    </location>
</feature>
<dbReference type="Proteomes" id="UP000094600">
    <property type="component" value="Chromosome"/>
</dbReference>
<sequence length="341" mass="38567">MDMIKAFFWRLLFHGIGIFTGFIVCALTINLQWKPWGSDHSPIAESLIFFSNYVGMVALWAPQREKCTRAMQYFVVVLMLILCWFADLLPVFVLLAGFAMLLIKVIGQRKVTGGRFLLLVIVCIHVVSLLAYDLKPFPTWFCITYVVLVILLGCAERTESSEDKQKEEKLAGKTPDKSGAGFKDASRNKNASETVKMPSEEEVTSGAFSEYYQQLTTIMAYQSAVPRDIWPHLNKIEEKTRAIIACMKEDERDVPHGTAFLSRYLPMIKSALESLALLKQHQASSSQFQEAKLLTVQSLQDMGLAFSEMHQKLLDNNFDDLVADLKSMTQLVRAQGFDVKQ</sequence>
<evidence type="ECO:0008006" key="5">
    <source>
        <dbReference type="Google" id="ProtNLM"/>
    </source>
</evidence>
<proteinExistence type="predicted"/>